<proteinExistence type="predicted"/>
<dbReference type="AlphaFoldDB" id="A0AAW2JHA8"/>
<name>A0AAW2JHA8_9LAMI</name>
<feature type="compositionally biased region" description="Acidic residues" evidence="1">
    <location>
        <begin position="54"/>
        <end position="68"/>
    </location>
</feature>
<accession>A0AAW2JHA8</accession>
<feature type="region of interest" description="Disordered" evidence="1">
    <location>
        <begin position="32"/>
        <end position="75"/>
    </location>
</feature>
<reference evidence="2" key="2">
    <citation type="journal article" date="2024" name="Plant">
        <title>Genomic evolution and insights into agronomic trait innovations of Sesamum species.</title>
        <authorList>
            <person name="Miao H."/>
            <person name="Wang L."/>
            <person name="Qu L."/>
            <person name="Liu H."/>
            <person name="Sun Y."/>
            <person name="Le M."/>
            <person name="Wang Q."/>
            <person name="Wei S."/>
            <person name="Zheng Y."/>
            <person name="Lin W."/>
            <person name="Duan Y."/>
            <person name="Cao H."/>
            <person name="Xiong S."/>
            <person name="Wang X."/>
            <person name="Wei L."/>
            <person name="Li C."/>
            <person name="Ma Q."/>
            <person name="Ju M."/>
            <person name="Zhao R."/>
            <person name="Li G."/>
            <person name="Mu C."/>
            <person name="Tian Q."/>
            <person name="Mei H."/>
            <person name="Zhang T."/>
            <person name="Gao T."/>
            <person name="Zhang H."/>
        </authorList>
    </citation>
    <scope>NUCLEOTIDE SEQUENCE</scope>
    <source>
        <strain evidence="2">G01</strain>
    </source>
</reference>
<evidence type="ECO:0000256" key="1">
    <source>
        <dbReference type="SAM" id="MobiDB-lite"/>
    </source>
</evidence>
<dbReference type="EMBL" id="JACGWK010000945">
    <property type="protein sequence ID" value="KAL0293924.1"/>
    <property type="molecule type" value="Genomic_DNA"/>
</dbReference>
<comment type="caution">
    <text evidence="2">The sequence shown here is derived from an EMBL/GenBank/DDBJ whole genome shotgun (WGS) entry which is preliminary data.</text>
</comment>
<organism evidence="2">
    <name type="scientific">Sesamum angustifolium</name>
    <dbReference type="NCBI Taxonomy" id="2727405"/>
    <lineage>
        <taxon>Eukaryota</taxon>
        <taxon>Viridiplantae</taxon>
        <taxon>Streptophyta</taxon>
        <taxon>Embryophyta</taxon>
        <taxon>Tracheophyta</taxon>
        <taxon>Spermatophyta</taxon>
        <taxon>Magnoliopsida</taxon>
        <taxon>eudicotyledons</taxon>
        <taxon>Gunneridae</taxon>
        <taxon>Pentapetalae</taxon>
        <taxon>asterids</taxon>
        <taxon>lamiids</taxon>
        <taxon>Lamiales</taxon>
        <taxon>Pedaliaceae</taxon>
        <taxon>Sesamum</taxon>
    </lineage>
</organism>
<protein>
    <submittedName>
        <fullName evidence="2">Uncharacterized protein</fullName>
    </submittedName>
</protein>
<gene>
    <name evidence="2" type="ORF">Sangu_3228000</name>
</gene>
<evidence type="ECO:0000313" key="2">
    <source>
        <dbReference type="EMBL" id="KAL0293924.1"/>
    </source>
</evidence>
<sequence>MLPNSPKTLCSLTHSSHTDLTVSNAEILSTQVDCPDGTHEDGGESTPSPKLDGIIDEADPGGDPEILEGEPTGKTSGDFDFDEFYVLATRVLNGDSDSLASLNSLKVRWEQKFKTRGT</sequence>
<reference evidence="2" key="1">
    <citation type="submission" date="2020-06" db="EMBL/GenBank/DDBJ databases">
        <authorList>
            <person name="Li T."/>
            <person name="Hu X."/>
            <person name="Zhang T."/>
            <person name="Song X."/>
            <person name="Zhang H."/>
            <person name="Dai N."/>
            <person name="Sheng W."/>
            <person name="Hou X."/>
            <person name="Wei L."/>
        </authorList>
    </citation>
    <scope>NUCLEOTIDE SEQUENCE</scope>
    <source>
        <strain evidence="2">G01</strain>
        <tissue evidence="2">Leaf</tissue>
    </source>
</reference>